<organism evidence="4 5">
    <name type="scientific">Acorus calamus</name>
    <name type="common">Sweet flag</name>
    <dbReference type="NCBI Taxonomy" id="4465"/>
    <lineage>
        <taxon>Eukaryota</taxon>
        <taxon>Viridiplantae</taxon>
        <taxon>Streptophyta</taxon>
        <taxon>Embryophyta</taxon>
        <taxon>Tracheophyta</taxon>
        <taxon>Spermatophyta</taxon>
        <taxon>Magnoliopsida</taxon>
        <taxon>Liliopsida</taxon>
        <taxon>Acoraceae</taxon>
        <taxon>Acorus</taxon>
    </lineage>
</organism>
<evidence type="ECO:0000313" key="4">
    <source>
        <dbReference type="EMBL" id="KAK1292683.1"/>
    </source>
</evidence>
<reference evidence="4" key="1">
    <citation type="journal article" date="2023" name="Nat. Commun.">
        <title>Diploid and tetraploid genomes of Acorus and the evolution of monocots.</title>
        <authorList>
            <person name="Ma L."/>
            <person name="Liu K.W."/>
            <person name="Li Z."/>
            <person name="Hsiao Y.Y."/>
            <person name="Qi Y."/>
            <person name="Fu T."/>
            <person name="Tang G.D."/>
            <person name="Zhang D."/>
            <person name="Sun W.H."/>
            <person name="Liu D.K."/>
            <person name="Li Y."/>
            <person name="Chen G.Z."/>
            <person name="Liu X.D."/>
            <person name="Liao X.Y."/>
            <person name="Jiang Y.T."/>
            <person name="Yu X."/>
            <person name="Hao Y."/>
            <person name="Huang J."/>
            <person name="Zhao X.W."/>
            <person name="Ke S."/>
            <person name="Chen Y.Y."/>
            <person name="Wu W.L."/>
            <person name="Hsu J.L."/>
            <person name="Lin Y.F."/>
            <person name="Huang M.D."/>
            <person name="Li C.Y."/>
            <person name="Huang L."/>
            <person name="Wang Z.W."/>
            <person name="Zhao X."/>
            <person name="Zhong W.Y."/>
            <person name="Peng D.H."/>
            <person name="Ahmad S."/>
            <person name="Lan S."/>
            <person name="Zhang J.S."/>
            <person name="Tsai W.C."/>
            <person name="Van de Peer Y."/>
            <person name="Liu Z.J."/>
        </authorList>
    </citation>
    <scope>NUCLEOTIDE SEQUENCE</scope>
    <source>
        <strain evidence="4">CP</strain>
    </source>
</reference>
<dbReference type="Gene3D" id="2.115.10.20">
    <property type="entry name" value="Glycosyl hydrolase domain, family 43"/>
    <property type="match status" value="1"/>
</dbReference>
<dbReference type="Proteomes" id="UP001180020">
    <property type="component" value="Unassembled WGS sequence"/>
</dbReference>
<evidence type="ECO:0000256" key="2">
    <source>
        <dbReference type="SAM" id="MobiDB-lite"/>
    </source>
</evidence>
<proteinExistence type="predicted"/>
<dbReference type="SUPFAM" id="SSF75005">
    <property type="entry name" value="Arabinanase/levansucrase/invertase"/>
    <property type="match status" value="1"/>
</dbReference>
<reference evidence="4" key="2">
    <citation type="submission" date="2023-06" db="EMBL/GenBank/DDBJ databases">
        <authorList>
            <person name="Ma L."/>
            <person name="Liu K.-W."/>
            <person name="Li Z."/>
            <person name="Hsiao Y.-Y."/>
            <person name="Qi Y."/>
            <person name="Fu T."/>
            <person name="Tang G."/>
            <person name="Zhang D."/>
            <person name="Sun W.-H."/>
            <person name="Liu D.-K."/>
            <person name="Li Y."/>
            <person name="Chen G.-Z."/>
            <person name="Liu X.-D."/>
            <person name="Liao X.-Y."/>
            <person name="Jiang Y.-T."/>
            <person name="Yu X."/>
            <person name="Hao Y."/>
            <person name="Huang J."/>
            <person name="Zhao X.-W."/>
            <person name="Ke S."/>
            <person name="Chen Y.-Y."/>
            <person name="Wu W.-L."/>
            <person name="Hsu J.-L."/>
            <person name="Lin Y.-F."/>
            <person name="Huang M.-D."/>
            <person name="Li C.-Y."/>
            <person name="Huang L."/>
            <person name="Wang Z.-W."/>
            <person name="Zhao X."/>
            <person name="Zhong W.-Y."/>
            <person name="Peng D.-H."/>
            <person name="Ahmad S."/>
            <person name="Lan S."/>
            <person name="Zhang J.-S."/>
            <person name="Tsai W.-C."/>
            <person name="Van De Peer Y."/>
            <person name="Liu Z.-J."/>
        </authorList>
    </citation>
    <scope>NUCLEOTIDE SEQUENCE</scope>
    <source>
        <strain evidence="4">CP</strain>
        <tissue evidence="4">Leaves</tissue>
    </source>
</reference>
<accession>A0AAV9CWC6</accession>
<evidence type="ECO:0000256" key="1">
    <source>
        <dbReference type="ARBA" id="ARBA00023277"/>
    </source>
</evidence>
<dbReference type="PANTHER" id="PTHR43772:SF2">
    <property type="entry name" value="PUTATIVE (AFU_ORTHOLOGUE AFUA_2G04480)-RELATED"/>
    <property type="match status" value="1"/>
</dbReference>
<name>A0AAV9CWC6_ACOCL</name>
<comment type="caution">
    <text evidence="4">The sequence shown here is derived from an EMBL/GenBank/DDBJ whole genome shotgun (WGS) entry which is preliminary data.</text>
</comment>
<protein>
    <recommendedName>
        <fullName evidence="3">Glucosamine inositolphosphorylceramide transferase 1 N-terminal domain-containing protein</fullName>
    </recommendedName>
</protein>
<dbReference type="AlphaFoldDB" id="A0AAV9CWC6"/>
<feature type="region of interest" description="Disordered" evidence="2">
    <location>
        <begin position="1"/>
        <end position="23"/>
    </location>
</feature>
<evidence type="ECO:0000259" key="3">
    <source>
        <dbReference type="Pfam" id="PF24793"/>
    </source>
</evidence>
<keyword evidence="1" id="KW-0119">Carbohydrate metabolism</keyword>
<sequence length="261" mass="29939">MGRVLGRSESITARIPSRSPPSKCVMQNLKHSLDKNTERVEINSATMLCHEGHSEPTIMSCLEDSALYLFFETKTLTSKQGDIGVARSIDHGATWEYLGIALDEEWHLSYPYVFKYNDQVYMMPEGSKNGDLRLYLATGFPLQWTPVKVLLKRPLVDATMIHHDGLYWIFGSDFSRFGTEKNAELEIWYSDSPLGSWRQHKKNPIYRSDRSLGARNGGGHLFMKDIYTVRAKIVVRPMDEESVSTKWKNLQKTITEKLKFP</sequence>
<dbReference type="InterPro" id="IPR056442">
    <property type="entry name" value="GINT1_N"/>
</dbReference>
<dbReference type="InterPro" id="IPR052176">
    <property type="entry name" value="Glycosyl_Hydrlase_43_Enz"/>
</dbReference>
<dbReference type="Pfam" id="PF24793">
    <property type="entry name" value="GINT1_N"/>
    <property type="match status" value="1"/>
</dbReference>
<dbReference type="InterPro" id="IPR023296">
    <property type="entry name" value="Glyco_hydro_beta-prop_sf"/>
</dbReference>
<evidence type="ECO:0000313" key="5">
    <source>
        <dbReference type="Proteomes" id="UP001180020"/>
    </source>
</evidence>
<gene>
    <name evidence="4" type="ORF">QJS10_CPB17g01516</name>
</gene>
<dbReference type="FunFam" id="2.115.10.20:FF:000004">
    <property type="entry name" value="Glucosamine inositolphosphorylceramide transferase 1"/>
    <property type="match status" value="1"/>
</dbReference>
<dbReference type="PANTHER" id="PTHR43772">
    <property type="entry name" value="ENDO-1,4-BETA-XYLANASE"/>
    <property type="match status" value="1"/>
</dbReference>
<feature type="domain" description="Glucosamine inositolphosphorylceramide transferase 1 N-terminal" evidence="3">
    <location>
        <begin position="62"/>
        <end position="227"/>
    </location>
</feature>
<dbReference type="EMBL" id="JAUJYO010000017">
    <property type="protein sequence ID" value="KAK1292683.1"/>
    <property type="molecule type" value="Genomic_DNA"/>
</dbReference>
<keyword evidence="5" id="KW-1185">Reference proteome</keyword>